<dbReference type="AlphaFoldDB" id="A0A6H5GME2"/>
<sequence>MYTYLKFGLPRVFPPNEGGGNSSGYNSSNEGAEPPSGRHHRSSMMGPPPQVHHGHQRRPSSRPGRSTSEVDFTNLNYHHPTTTLGRSGKSYSHADLLSTETIMRQAAAAHRRSLHDLRTTTDYLAHAQGLLAPHPHSHRAHHPAGMGSQQHLKRHPHHQSGVNGSIGIVLKSRIGTEPEEKLFLIHIYSESLPEQVSVCPLRPSVVRFILDLVTLDDLSAEAMLESSQRVDQLAALYRRRVPPLTDVPPYTLPSPFRRPWIFSQAFAILL</sequence>
<dbReference type="Proteomes" id="UP000479000">
    <property type="component" value="Unassembled WGS sequence"/>
</dbReference>
<feature type="region of interest" description="Disordered" evidence="1">
    <location>
        <begin position="134"/>
        <end position="161"/>
    </location>
</feature>
<accession>A0A6H5GME2</accession>
<evidence type="ECO:0000313" key="3">
    <source>
        <dbReference type="Proteomes" id="UP000479000"/>
    </source>
</evidence>
<feature type="compositionally biased region" description="Polar residues" evidence="1">
    <location>
        <begin position="69"/>
        <end position="85"/>
    </location>
</feature>
<organism evidence="2 3">
    <name type="scientific">Nesidiocoris tenuis</name>
    <dbReference type="NCBI Taxonomy" id="355587"/>
    <lineage>
        <taxon>Eukaryota</taxon>
        <taxon>Metazoa</taxon>
        <taxon>Ecdysozoa</taxon>
        <taxon>Arthropoda</taxon>
        <taxon>Hexapoda</taxon>
        <taxon>Insecta</taxon>
        <taxon>Pterygota</taxon>
        <taxon>Neoptera</taxon>
        <taxon>Paraneoptera</taxon>
        <taxon>Hemiptera</taxon>
        <taxon>Heteroptera</taxon>
        <taxon>Panheteroptera</taxon>
        <taxon>Cimicomorpha</taxon>
        <taxon>Miridae</taxon>
        <taxon>Dicyphina</taxon>
        <taxon>Nesidiocoris</taxon>
    </lineage>
</organism>
<gene>
    <name evidence="2" type="ORF">NTEN_LOCUS10621</name>
</gene>
<name>A0A6H5GME2_9HEMI</name>
<feature type="region of interest" description="Disordered" evidence="1">
    <location>
        <begin position="9"/>
        <end position="90"/>
    </location>
</feature>
<keyword evidence="3" id="KW-1185">Reference proteome</keyword>
<evidence type="ECO:0000313" key="2">
    <source>
        <dbReference type="EMBL" id="CAB0005144.1"/>
    </source>
</evidence>
<reference evidence="2 3" key="1">
    <citation type="submission" date="2020-02" db="EMBL/GenBank/DDBJ databases">
        <authorList>
            <person name="Ferguson B K."/>
        </authorList>
    </citation>
    <scope>NUCLEOTIDE SEQUENCE [LARGE SCALE GENOMIC DNA]</scope>
</reference>
<protein>
    <submittedName>
        <fullName evidence="2">Uncharacterized protein</fullName>
    </submittedName>
</protein>
<dbReference type="OrthoDB" id="6610478at2759"/>
<proteinExistence type="predicted"/>
<dbReference type="EMBL" id="CADCXU010015949">
    <property type="protein sequence ID" value="CAB0005144.1"/>
    <property type="molecule type" value="Genomic_DNA"/>
</dbReference>
<evidence type="ECO:0000256" key="1">
    <source>
        <dbReference type="SAM" id="MobiDB-lite"/>
    </source>
</evidence>